<dbReference type="AlphaFoldDB" id="A0A2S1KPN4"/>
<organism evidence="2 3">
    <name type="scientific">Weissella cibaria</name>
    <dbReference type="NCBI Taxonomy" id="137591"/>
    <lineage>
        <taxon>Bacteria</taxon>
        <taxon>Bacillati</taxon>
        <taxon>Bacillota</taxon>
        <taxon>Bacilli</taxon>
        <taxon>Lactobacillales</taxon>
        <taxon>Lactobacillaceae</taxon>
        <taxon>Weissella</taxon>
    </lineage>
</organism>
<keyword evidence="1" id="KW-0812">Transmembrane</keyword>
<evidence type="ECO:0000256" key="1">
    <source>
        <dbReference type="SAM" id="Phobius"/>
    </source>
</evidence>
<accession>A0A2S1KPN4</accession>
<protein>
    <submittedName>
        <fullName evidence="2">Uncharacterized protein</fullName>
    </submittedName>
</protein>
<evidence type="ECO:0000313" key="2">
    <source>
        <dbReference type="EMBL" id="AWF94956.1"/>
    </source>
</evidence>
<name>A0A2S1KPN4_9LACO</name>
<sequence>MPYVTFIATILFLIVIDDRTARIVYGTFGLVVGLVGLIGVAVMNHYHVTNHDDK</sequence>
<gene>
    <name evidence="2" type="ORF">B6254_0535</name>
</gene>
<keyword evidence="1" id="KW-0472">Membrane</keyword>
<proteinExistence type="predicted"/>
<keyword evidence="1" id="KW-1133">Transmembrane helix</keyword>
<dbReference type="Proteomes" id="UP000244870">
    <property type="component" value="Chromosome"/>
</dbReference>
<reference evidence="2 3" key="1">
    <citation type="submission" date="2017-04" db="EMBL/GenBank/DDBJ databases">
        <title>Weissella cibaria strain m2 complete genome.</title>
        <authorList>
            <person name="Pan Q."/>
            <person name="Tan M."/>
            <person name="Yao F."/>
            <person name="Su S."/>
        </authorList>
    </citation>
    <scope>NUCLEOTIDE SEQUENCE [LARGE SCALE GENOMIC DNA]</scope>
    <source>
        <strain evidence="2 3">M2</strain>
    </source>
</reference>
<dbReference type="EMBL" id="CP020928">
    <property type="protein sequence ID" value="AWF94956.1"/>
    <property type="molecule type" value="Genomic_DNA"/>
</dbReference>
<feature type="transmembrane region" description="Helical" evidence="1">
    <location>
        <begin position="23"/>
        <end position="46"/>
    </location>
</feature>
<evidence type="ECO:0000313" key="3">
    <source>
        <dbReference type="Proteomes" id="UP000244870"/>
    </source>
</evidence>